<dbReference type="AlphaFoldDB" id="A0A255E540"/>
<protein>
    <submittedName>
        <fullName evidence="3">Uncharacterized protein</fullName>
    </submittedName>
</protein>
<reference evidence="3 4" key="1">
    <citation type="submission" date="2017-07" db="EMBL/GenBank/DDBJ databases">
        <title>Draft whole genome sequences of clinical Proprionibacteriaceae strains.</title>
        <authorList>
            <person name="Bernier A.-M."/>
            <person name="Bernard K."/>
            <person name="Domingo M.-C."/>
        </authorList>
    </citation>
    <scope>NUCLEOTIDE SEQUENCE [LARGE SCALE GENOMIC DNA]</scope>
    <source>
        <strain evidence="3 4">NML 160184</strain>
    </source>
</reference>
<proteinExistence type="predicted"/>
<organism evidence="3 4">
    <name type="scientific">Parenemella sanctibonifatiensis</name>
    <dbReference type="NCBI Taxonomy" id="2016505"/>
    <lineage>
        <taxon>Bacteria</taxon>
        <taxon>Bacillati</taxon>
        <taxon>Actinomycetota</taxon>
        <taxon>Actinomycetes</taxon>
        <taxon>Propionibacteriales</taxon>
        <taxon>Propionibacteriaceae</taxon>
        <taxon>Parenemella</taxon>
    </lineage>
</organism>
<feature type="transmembrane region" description="Helical" evidence="2">
    <location>
        <begin position="7"/>
        <end position="24"/>
    </location>
</feature>
<keyword evidence="2" id="KW-0812">Transmembrane</keyword>
<accession>A0A255E540</accession>
<feature type="transmembrane region" description="Helical" evidence="2">
    <location>
        <begin position="36"/>
        <end position="54"/>
    </location>
</feature>
<evidence type="ECO:0000313" key="4">
    <source>
        <dbReference type="Proteomes" id="UP000216533"/>
    </source>
</evidence>
<keyword evidence="2" id="KW-1133">Transmembrane helix</keyword>
<feature type="compositionally biased region" description="Basic and acidic residues" evidence="1">
    <location>
        <begin position="99"/>
        <end position="114"/>
    </location>
</feature>
<dbReference type="Proteomes" id="UP000216533">
    <property type="component" value="Unassembled WGS sequence"/>
</dbReference>
<dbReference type="EMBL" id="NMVI01000027">
    <property type="protein sequence ID" value="OYN84625.1"/>
    <property type="molecule type" value="Genomic_DNA"/>
</dbReference>
<keyword evidence="2" id="KW-0472">Membrane</keyword>
<gene>
    <name evidence="3" type="ORF">CGZ92_12375</name>
</gene>
<sequence>MITANRVLVAIAVLGAAAVVFFAFATNSSGGQASTIYFTVLGAVVALSVAVLWWQMSRADGGIAGREWHRGPEPRFRLTEDSTPLDVPQATSEADEAEQDQHHQTQHDQTSKHA</sequence>
<evidence type="ECO:0000256" key="1">
    <source>
        <dbReference type="SAM" id="MobiDB-lite"/>
    </source>
</evidence>
<evidence type="ECO:0000256" key="2">
    <source>
        <dbReference type="SAM" id="Phobius"/>
    </source>
</evidence>
<evidence type="ECO:0000313" key="3">
    <source>
        <dbReference type="EMBL" id="OYN84625.1"/>
    </source>
</evidence>
<feature type="region of interest" description="Disordered" evidence="1">
    <location>
        <begin position="63"/>
        <end position="114"/>
    </location>
</feature>
<comment type="caution">
    <text evidence="3">The sequence shown here is derived from an EMBL/GenBank/DDBJ whole genome shotgun (WGS) entry which is preliminary data.</text>
</comment>
<dbReference type="RefSeq" id="WP_094451688.1">
    <property type="nucleotide sequence ID" value="NZ_NMVI01000027.1"/>
</dbReference>
<feature type="compositionally biased region" description="Basic and acidic residues" evidence="1">
    <location>
        <begin position="66"/>
        <end position="80"/>
    </location>
</feature>
<name>A0A255E540_9ACTN</name>